<accession>A0ABS7YCC0</accession>
<dbReference type="InterPro" id="IPR042183">
    <property type="entry name" value="MmgE/PrpD_sf_1"/>
</dbReference>
<dbReference type="InterPro" id="IPR042188">
    <property type="entry name" value="MmgE/PrpD_sf_2"/>
</dbReference>
<dbReference type="Pfam" id="PF19305">
    <property type="entry name" value="MmgE_PrpD_C"/>
    <property type="match status" value="1"/>
</dbReference>
<comment type="similarity">
    <text evidence="1">Belongs to the PrpD family.</text>
</comment>
<dbReference type="PANTHER" id="PTHR16943:SF8">
    <property type="entry name" value="2-METHYLCITRATE DEHYDRATASE"/>
    <property type="match status" value="1"/>
</dbReference>
<organism evidence="4 5">
    <name type="scientific">Massilia hydrophila</name>
    <dbReference type="NCBI Taxonomy" id="3044279"/>
    <lineage>
        <taxon>Bacteria</taxon>
        <taxon>Pseudomonadati</taxon>
        <taxon>Pseudomonadota</taxon>
        <taxon>Betaproteobacteria</taxon>
        <taxon>Burkholderiales</taxon>
        <taxon>Oxalobacteraceae</taxon>
        <taxon>Telluria group</taxon>
        <taxon>Massilia</taxon>
    </lineage>
</organism>
<evidence type="ECO:0000259" key="3">
    <source>
        <dbReference type="Pfam" id="PF19305"/>
    </source>
</evidence>
<dbReference type="Gene3D" id="1.10.4100.10">
    <property type="entry name" value="2-methylcitrate dehydratase PrpD"/>
    <property type="match status" value="1"/>
</dbReference>
<evidence type="ECO:0000259" key="2">
    <source>
        <dbReference type="Pfam" id="PF03972"/>
    </source>
</evidence>
<dbReference type="InterPro" id="IPR005656">
    <property type="entry name" value="MmgE_PrpD"/>
</dbReference>
<dbReference type="EMBL" id="JAHYBX010000006">
    <property type="protein sequence ID" value="MCA1857354.1"/>
    <property type="molecule type" value="Genomic_DNA"/>
</dbReference>
<dbReference type="Pfam" id="PF03972">
    <property type="entry name" value="MmgE_PrpD_N"/>
    <property type="match status" value="1"/>
</dbReference>
<evidence type="ECO:0000313" key="5">
    <source>
        <dbReference type="Proteomes" id="UP001198602"/>
    </source>
</evidence>
<evidence type="ECO:0000256" key="1">
    <source>
        <dbReference type="ARBA" id="ARBA00006174"/>
    </source>
</evidence>
<protein>
    <submittedName>
        <fullName evidence="4">MmgE/PrpD family protein</fullName>
    </submittedName>
</protein>
<keyword evidence="5" id="KW-1185">Reference proteome</keyword>
<dbReference type="InterPro" id="IPR045337">
    <property type="entry name" value="MmgE_PrpD_C"/>
</dbReference>
<feature type="domain" description="MmgE/PrpD C-terminal" evidence="3">
    <location>
        <begin position="269"/>
        <end position="422"/>
    </location>
</feature>
<dbReference type="SUPFAM" id="SSF103378">
    <property type="entry name" value="2-methylcitrate dehydratase PrpD"/>
    <property type="match status" value="1"/>
</dbReference>
<reference evidence="4 5" key="1">
    <citation type="submission" date="2021-07" db="EMBL/GenBank/DDBJ databases">
        <title>Characterization of Violacein-producing bacteria and related species.</title>
        <authorList>
            <person name="Wilson H.S."/>
            <person name="De Leon M.E."/>
        </authorList>
    </citation>
    <scope>NUCLEOTIDE SEQUENCE [LARGE SCALE GENOMIC DNA]</scope>
    <source>
        <strain evidence="4 5">HSC-2F05</strain>
    </source>
</reference>
<dbReference type="InterPro" id="IPR045336">
    <property type="entry name" value="MmgE_PrpD_N"/>
</dbReference>
<dbReference type="InterPro" id="IPR036148">
    <property type="entry name" value="MmgE/PrpD_sf"/>
</dbReference>
<feature type="domain" description="MmgE/PrpD N-terminal" evidence="2">
    <location>
        <begin position="28"/>
        <end position="250"/>
    </location>
</feature>
<proteinExistence type="inferred from homology"/>
<evidence type="ECO:0000313" key="4">
    <source>
        <dbReference type="EMBL" id="MCA1857354.1"/>
    </source>
</evidence>
<gene>
    <name evidence="4" type="ORF">LE190_15680</name>
</gene>
<sequence length="453" mass="47089">MSKTSIAPSAPSLTAQLAALLARPVGGAARARARLHLADWLGCAVLGAASPAGAAMAAALAGASPGPCRALGRGDFTLDAALRFNAALGNVLEMDDVHRSSILHPGPVVVPTALALAQQRGARLGELLDAIVRGYEATIRIGRAVGLSHYRYWHNTASCGGFGAAAAAGSLYSLDRARMTDALGNAGSRSGGLWQMRHEDVMTKQWHTADAAASGAAAALLASCGVTGPAFILEGPQGLFAAMSDDADPALVTRPEVDWLIFDTSFKPWPACRHAHPAIDALLGLMAQEEIAGPAVVRVTVDTYEDALRFCDRPAPATPAQARFSIQHALAAVLRHGAPRLEHYAEAALDDPALAARRATIGLRADPAISACFPQAYGARVELLLDDGRTLRHEVRDTLGDPARPLAPAQVHDKATTLMAAAGIASAGAQRLLDIVFTLPDDADPAPFWAALP</sequence>
<dbReference type="PANTHER" id="PTHR16943">
    <property type="entry name" value="2-METHYLCITRATE DEHYDRATASE-RELATED"/>
    <property type="match status" value="1"/>
</dbReference>
<dbReference type="Proteomes" id="UP001198602">
    <property type="component" value="Unassembled WGS sequence"/>
</dbReference>
<name>A0ABS7YCC0_9BURK</name>
<dbReference type="RefSeq" id="WP_225239570.1">
    <property type="nucleotide sequence ID" value="NZ_JAHYBX010000006.1"/>
</dbReference>
<dbReference type="Gene3D" id="3.30.1330.120">
    <property type="entry name" value="2-methylcitrate dehydratase PrpD"/>
    <property type="match status" value="1"/>
</dbReference>
<comment type="caution">
    <text evidence="4">The sequence shown here is derived from an EMBL/GenBank/DDBJ whole genome shotgun (WGS) entry which is preliminary data.</text>
</comment>